<evidence type="ECO:0000256" key="1">
    <source>
        <dbReference type="ARBA" id="ARBA00004141"/>
    </source>
</evidence>
<protein>
    <submittedName>
        <fullName evidence="9">General substrate transporter</fullName>
    </submittedName>
</protein>
<evidence type="ECO:0000256" key="5">
    <source>
        <dbReference type="ARBA" id="ARBA00022989"/>
    </source>
</evidence>
<dbReference type="OrthoDB" id="6612291at2759"/>
<dbReference type="PANTHER" id="PTHR48022:SF2">
    <property type="entry name" value="PLASTIDIC GLUCOSE TRANSPORTER 4"/>
    <property type="match status" value="1"/>
</dbReference>
<evidence type="ECO:0000256" key="2">
    <source>
        <dbReference type="ARBA" id="ARBA00010992"/>
    </source>
</evidence>
<keyword evidence="10" id="KW-1185">Reference proteome</keyword>
<feature type="transmembrane region" description="Helical" evidence="7">
    <location>
        <begin position="321"/>
        <end position="347"/>
    </location>
</feature>
<dbReference type="Proteomes" id="UP000193922">
    <property type="component" value="Unassembled WGS sequence"/>
</dbReference>
<evidence type="ECO:0000256" key="6">
    <source>
        <dbReference type="ARBA" id="ARBA00023136"/>
    </source>
</evidence>
<dbReference type="InterPro" id="IPR020846">
    <property type="entry name" value="MFS_dom"/>
</dbReference>
<dbReference type="PRINTS" id="PR00171">
    <property type="entry name" value="SUGRTRNSPORT"/>
</dbReference>
<accession>A0A1Y1WH98</accession>
<sequence length="390" mass="42658">MGRNAQAYFVGGISALGGLLFGYDIGVMSSILEMDQWKNYFHHPLSTGVGVITSILTAGCFVGSLCAGYLADKLSRKRTIMAASLVFILGAVIQTASINRGMLITGRFIAGLGVGTLSMVVPVYQSEVAPPAIRGRLVSLQQWSITWGILIAFWIDYGCHFIKSNASWRLAPGYPNGACTYPVCRHVLHSLLTPLAHVDNDRFDEARKCLARLRAGGDENDPADIKEAVRLERETVVRSYTELAKYPIRRRVSSSGVVIQALQQLTGINVIMYFAPSIFKQSGLSSDNASLLAQGCRHLAPTQNKEKLSDGSVDLHLPKGISYLVIVMVYLFVISFAASWGPVGWIYPAEIFPMHIRSRASSIATASNWLFNFVVRSGCTYPDQEDHMGS</sequence>
<dbReference type="InterPro" id="IPR036259">
    <property type="entry name" value="MFS_trans_sf"/>
</dbReference>
<dbReference type="Gene3D" id="1.20.1250.20">
    <property type="entry name" value="MFS general substrate transporter like domains"/>
    <property type="match status" value="2"/>
</dbReference>
<dbReference type="GO" id="GO:0016020">
    <property type="term" value="C:membrane"/>
    <property type="evidence" value="ECO:0007669"/>
    <property type="project" value="UniProtKB-SubCell"/>
</dbReference>
<feature type="transmembrane region" description="Helical" evidence="7">
    <location>
        <begin position="104"/>
        <end position="125"/>
    </location>
</feature>
<dbReference type="InterPro" id="IPR005829">
    <property type="entry name" value="Sugar_transporter_CS"/>
</dbReference>
<evidence type="ECO:0000313" key="10">
    <source>
        <dbReference type="Proteomes" id="UP000193922"/>
    </source>
</evidence>
<organism evidence="9 10">
    <name type="scientific">Linderina pennispora</name>
    <dbReference type="NCBI Taxonomy" id="61395"/>
    <lineage>
        <taxon>Eukaryota</taxon>
        <taxon>Fungi</taxon>
        <taxon>Fungi incertae sedis</taxon>
        <taxon>Zoopagomycota</taxon>
        <taxon>Kickxellomycotina</taxon>
        <taxon>Kickxellomycetes</taxon>
        <taxon>Kickxellales</taxon>
        <taxon>Kickxellaceae</taxon>
        <taxon>Linderina</taxon>
    </lineage>
</organism>
<evidence type="ECO:0000259" key="8">
    <source>
        <dbReference type="PROSITE" id="PS50850"/>
    </source>
</evidence>
<dbReference type="InterPro" id="IPR003663">
    <property type="entry name" value="Sugar/inositol_transpt"/>
</dbReference>
<dbReference type="PANTHER" id="PTHR48022">
    <property type="entry name" value="PLASTIDIC GLUCOSE TRANSPORTER 4"/>
    <property type="match status" value="1"/>
</dbReference>
<keyword evidence="5 7" id="KW-1133">Transmembrane helix</keyword>
<evidence type="ECO:0000256" key="7">
    <source>
        <dbReference type="SAM" id="Phobius"/>
    </source>
</evidence>
<evidence type="ECO:0000256" key="4">
    <source>
        <dbReference type="ARBA" id="ARBA00022692"/>
    </source>
</evidence>
<dbReference type="SUPFAM" id="SSF103473">
    <property type="entry name" value="MFS general substrate transporter"/>
    <property type="match status" value="1"/>
</dbReference>
<keyword evidence="4 7" id="KW-0812">Transmembrane</keyword>
<comment type="caution">
    <text evidence="9">The sequence shown here is derived from an EMBL/GenBank/DDBJ whole genome shotgun (WGS) entry which is preliminary data.</text>
</comment>
<keyword evidence="3" id="KW-0813">Transport</keyword>
<dbReference type="InterPro" id="IPR005828">
    <property type="entry name" value="MFS_sugar_transport-like"/>
</dbReference>
<evidence type="ECO:0000313" key="9">
    <source>
        <dbReference type="EMBL" id="ORX72494.1"/>
    </source>
</evidence>
<feature type="transmembrane region" description="Helical" evidence="7">
    <location>
        <begin position="7"/>
        <end position="25"/>
    </location>
</feature>
<dbReference type="InterPro" id="IPR050360">
    <property type="entry name" value="MFS_Sugar_Transporters"/>
</dbReference>
<feature type="transmembrane region" description="Helical" evidence="7">
    <location>
        <begin position="137"/>
        <end position="155"/>
    </location>
</feature>
<dbReference type="GO" id="GO:0005351">
    <property type="term" value="F:carbohydrate:proton symporter activity"/>
    <property type="evidence" value="ECO:0007669"/>
    <property type="project" value="TreeGrafter"/>
</dbReference>
<dbReference type="AlphaFoldDB" id="A0A1Y1WH98"/>
<feature type="domain" description="Major facilitator superfamily (MFS) profile" evidence="8">
    <location>
        <begin position="10"/>
        <end position="390"/>
    </location>
</feature>
<dbReference type="RefSeq" id="XP_040745918.1">
    <property type="nucleotide sequence ID" value="XM_040885412.1"/>
</dbReference>
<dbReference type="STRING" id="61395.A0A1Y1WH98"/>
<dbReference type="PROSITE" id="PS00217">
    <property type="entry name" value="SUGAR_TRANSPORT_2"/>
    <property type="match status" value="1"/>
</dbReference>
<dbReference type="Pfam" id="PF00083">
    <property type="entry name" value="Sugar_tr"/>
    <property type="match status" value="2"/>
</dbReference>
<dbReference type="EMBL" id="MCFD01000003">
    <property type="protein sequence ID" value="ORX72494.1"/>
    <property type="molecule type" value="Genomic_DNA"/>
</dbReference>
<feature type="transmembrane region" description="Helical" evidence="7">
    <location>
        <begin position="45"/>
        <end position="67"/>
    </location>
</feature>
<proteinExistence type="inferred from homology"/>
<name>A0A1Y1WH98_9FUNG</name>
<reference evidence="9 10" key="1">
    <citation type="submission" date="2016-07" db="EMBL/GenBank/DDBJ databases">
        <title>Pervasive Adenine N6-methylation of Active Genes in Fungi.</title>
        <authorList>
            <consortium name="DOE Joint Genome Institute"/>
            <person name="Mondo S.J."/>
            <person name="Dannebaum R.O."/>
            <person name="Kuo R.C."/>
            <person name="Labutti K."/>
            <person name="Haridas S."/>
            <person name="Kuo A."/>
            <person name="Salamov A."/>
            <person name="Ahrendt S.R."/>
            <person name="Lipzen A."/>
            <person name="Sullivan W."/>
            <person name="Andreopoulos W.B."/>
            <person name="Clum A."/>
            <person name="Lindquist E."/>
            <person name="Daum C."/>
            <person name="Ramamoorthy G.K."/>
            <person name="Gryganskyi A."/>
            <person name="Culley D."/>
            <person name="Magnuson J.K."/>
            <person name="James T.Y."/>
            <person name="O'Malley M.A."/>
            <person name="Stajich J.E."/>
            <person name="Spatafora J.W."/>
            <person name="Visel A."/>
            <person name="Grigoriev I.V."/>
        </authorList>
    </citation>
    <scope>NUCLEOTIDE SEQUENCE [LARGE SCALE GENOMIC DNA]</scope>
    <source>
        <strain evidence="9 10">ATCC 12442</strain>
    </source>
</reference>
<evidence type="ECO:0000256" key="3">
    <source>
        <dbReference type="ARBA" id="ARBA00022448"/>
    </source>
</evidence>
<comment type="subcellular location">
    <subcellularLocation>
        <location evidence="1">Membrane</location>
        <topology evidence="1">Multi-pass membrane protein</topology>
    </subcellularLocation>
</comment>
<dbReference type="PROSITE" id="PS50850">
    <property type="entry name" value="MFS"/>
    <property type="match status" value="1"/>
</dbReference>
<keyword evidence="6 7" id="KW-0472">Membrane</keyword>
<gene>
    <name evidence="9" type="ORF">DL89DRAFT_256116</name>
</gene>
<dbReference type="GeneID" id="63802060"/>
<comment type="similarity">
    <text evidence="2">Belongs to the major facilitator superfamily. Sugar transporter (TC 2.A.1.1) family.</text>
</comment>